<dbReference type="Pfam" id="PF00415">
    <property type="entry name" value="RCC1"/>
    <property type="match status" value="1"/>
</dbReference>
<feature type="repeat" description="RCC1" evidence="1">
    <location>
        <begin position="197"/>
        <end position="248"/>
    </location>
</feature>
<dbReference type="SMART" id="SM00225">
    <property type="entry name" value="BTB"/>
    <property type="match status" value="1"/>
</dbReference>
<reference evidence="4" key="1">
    <citation type="submission" date="2022-08" db="EMBL/GenBank/DDBJ databases">
        <title>Novel sulphate-reducing endosymbionts in the free-living metamonad Anaeramoeba.</title>
        <authorList>
            <person name="Jerlstrom-Hultqvist J."/>
            <person name="Cepicka I."/>
            <person name="Gallot-Lavallee L."/>
            <person name="Salas-Leiva D."/>
            <person name="Curtis B.A."/>
            <person name="Zahonova K."/>
            <person name="Pipaliya S."/>
            <person name="Dacks J."/>
            <person name="Roger A.J."/>
        </authorList>
    </citation>
    <scope>NUCLEOTIDE SEQUENCE</scope>
    <source>
        <strain evidence="4">Busselton2</strain>
    </source>
</reference>
<dbReference type="SUPFAM" id="SSF50985">
    <property type="entry name" value="RCC1/BLIP-II"/>
    <property type="match status" value="2"/>
</dbReference>
<evidence type="ECO:0000256" key="1">
    <source>
        <dbReference type="PROSITE-ProRule" id="PRU00235"/>
    </source>
</evidence>
<protein>
    <recommendedName>
        <fullName evidence="3">BTB domain-containing protein</fullName>
    </recommendedName>
</protein>
<dbReference type="InterPro" id="IPR009091">
    <property type="entry name" value="RCC1/BLIP-II"/>
</dbReference>
<feature type="region of interest" description="Disordered" evidence="2">
    <location>
        <begin position="459"/>
        <end position="481"/>
    </location>
</feature>
<evidence type="ECO:0000256" key="2">
    <source>
        <dbReference type="SAM" id="MobiDB-lite"/>
    </source>
</evidence>
<dbReference type="Pfam" id="PF00651">
    <property type="entry name" value="BTB"/>
    <property type="match status" value="1"/>
</dbReference>
<dbReference type="GO" id="GO:0005737">
    <property type="term" value="C:cytoplasm"/>
    <property type="evidence" value="ECO:0007669"/>
    <property type="project" value="TreeGrafter"/>
</dbReference>
<dbReference type="InterPro" id="IPR000408">
    <property type="entry name" value="Reg_chr_condens"/>
</dbReference>
<dbReference type="Gene3D" id="2.130.10.30">
    <property type="entry name" value="Regulator of chromosome condensation 1/beta-lactamase-inhibitor protein II"/>
    <property type="match status" value="2"/>
</dbReference>
<evidence type="ECO:0000313" key="5">
    <source>
        <dbReference type="Proteomes" id="UP001146793"/>
    </source>
</evidence>
<dbReference type="CDD" id="cd18186">
    <property type="entry name" value="BTB_POZ_ZBTB_KLHL-like"/>
    <property type="match status" value="1"/>
</dbReference>
<dbReference type="InterPro" id="IPR000210">
    <property type="entry name" value="BTB/POZ_dom"/>
</dbReference>
<dbReference type="GO" id="GO:0005085">
    <property type="term" value="F:guanyl-nucleotide exchange factor activity"/>
    <property type="evidence" value="ECO:0007669"/>
    <property type="project" value="TreeGrafter"/>
</dbReference>
<dbReference type="InterPro" id="IPR051553">
    <property type="entry name" value="Ran_GTPase-activating"/>
</dbReference>
<dbReference type="SUPFAM" id="SSF54695">
    <property type="entry name" value="POZ domain"/>
    <property type="match status" value="1"/>
</dbReference>
<evidence type="ECO:0000259" key="3">
    <source>
        <dbReference type="PROSITE" id="PS50097"/>
    </source>
</evidence>
<dbReference type="PANTHER" id="PTHR45982">
    <property type="entry name" value="REGULATOR OF CHROMOSOME CONDENSATION"/>
    <property type="match status" value="1"/>
</dbReference>
<evidence type="ECO:0000313" key="4">
    <source>
        <dbReference type="EMBL" id="KAJ3436699.1"/>
    </source>
</evidence>
<dbReference type="Gene3D" id="3.30.710.10">
    <property type="entry name" value="Potassium Channel Kv1.1, Chain A"/>
    <property type="match status" value="1"/>
</dbReference>
<dbReference type="AlphaFoldDB" id="A0AAV7Z6N9"/>
<feature type="domain" description="BTB" evidence="3">
    <location>
        <begin position="453"/>
        <end position="541"/>
    </location>
</feature>
<dbReference type="PROSITE" id="PS50097">
    <property type="entry name" value="BTB"/>
    <property type="match status" value="1"/>
</dbReference>
<feature type="repeat" description="RCC1" evidence="1">
    <location>
        <begin position="3"/>
        <end position="52"/>
    </location>
</feature>
<sequence>MEQKIYSFGNNCKGQLGQGHQRSCRTPQPAKEIKNFAKLAVGSENGVYLNKENNLISFGKYPLKAYKFEDDEVEILVAGYTHFLILTKKGLLYGFGNGSDNKFHSQKQSHTNWTEMIDDRIKFFDNLSPIQEVFCSSLNSFVLLKNNCLHGTGWNARNELGLGESSQNKNWPQIANNVEKFFTGIYGHTAFYISTDNILYSFGDNGKGQCSVDHFEKIYRPTKATFTDTDNIKHISCSYSSSFLLTNDGDLYGCGQETVTGLNEKKSKFTKIEFFNDHFLVQMDTGNEYYLALTIDMRVFICGYENSGIGFENSTSTTIPKEIKIDGFLPNEKKQIYCGSKSSFIFSAVQSSLVEDFSSLLKNGYFSDFKINDIPVHKLLIKIRTNGKNPEVVKNLLEQKYDKKNIDQFLKYVYGHGSINLVESILIDLQIVPKDCFTLNEDLLKIYKDEESKDYTILVKNDDDDDDYEEEEDGGEDEMDESFEEIPVHKLLLIARSGLFREMFNSIKGNTNSVKDFSGISIESLEILIKFFYTNKLELTADDDPQLVVDELAEAVEYYQLNQSSELPSLLQEIKMTFGLNQKD</sequence>
<organism evidence="4 5">
    <name type="scientific">Anaeramoeba flamelloides</name>
    <dbReference type="NCBI Taxonomy" id="1746091"/>
    <lineage>
        <taxon>Eukaryota</taxon>
        <taxon>Metamonada</taxon>
        <taxon>Anaeramoebidae</taxon>
        <taxon>Anaeramoeba</taxon>
    </lineage>
</organism>
<dbReference type="EMBL" id="JANTQA010000036">
    <property type="protein sequence ID" value="KAJ3436699.1"/>
    <property type="molecule type" value="Genomic_DNA"/>
</dbReference>
<accession>A0AAV7Z6N9</accession>
<dbReference type="Proteomes" id="UP001146793">
    <property type="component" value="Unassembled WGS sequence"/>
</dbReference>
<feature type="compositionally biased region" description="Acidic residues" evidence="2">
    <location>
        <begin position="462"/>
        <end position="481"/>
    </location>
</feature>
<dbReference type="PROSITE" id="PS50012">
    <property type="entry name" value="RCC1_3"/>
    <property type="match status" value="2"/>
</dbReference>
<proteinExistence type="predicted"/>
<name>A0AAV7Z6N9_9EUKA</name>
<gene>
    <name evidence="4" type="ORF">M0812_18761</name>
</gene>
<dbReference type="InterPro" id="IPR011333">
    <property type="entry name" value="SKP1/BTB/POZ_sf"/>
</dbReference>
<dbReference type="Pfam" id="PF13540">
    <property type="entry name" value="RCC1_2"/>
    <property type="match status" value="1"/>
</dbReference>
<comment type="caution">
    <text evidence="4">The sequence shown here is derived from an EMBL/GenBank/DDBJ whole genome shotgun (WGS) entry which is preliminary data.</text>
</comment>
<dbReference type="PANTHER" id="PTHR45982:SF1">
    <property type="entry name" value="REGULATOR OF CHROMOSOME CONDENSATION"/>
    <property type="match status" value="1"/>
</dbReference>